<accession>A0A2V1DUX7</accession>
<keyword evidence="1" id="KW-0479">Metal-binding</keyword>
<keyword evidence="7" id="KW-1185">Reference proteome</keyword>
<evidence type="ECO:0000259" key="5">
    <source>
        <dbReference type="PROSITE" id="PS50089"/>
    </source>
</evidence>
<evidence type="ECO:0000313" key="6">
    <source>
        <dbReference type="EMBL" id="PVI01899.1"/>
    </source>
</evidence>
<dbReference type="GO" id="GO:0016567">
    <property type="term" value="P:protein ubiquitination"/>
    <property type="evidence" value="ECO:0007669"/>
    <property type="project" value="TreeGrafter"/>
</dbReference>
<name>A0A2V1DUX7_9PLEO</name>
<proteinExistence type="predicted"/>
<protein>
    <recommendedName>
        <fullName evidence="5">RING-type domain-containing protein</fullName>
    </recommendedName>
</protein>
<keyword evidence="2 4" id="KW-0863">Zinc-finger</keyword>
<keyword evidence="3" id="KW-0862">Zinc</keyword>
<evidence type="ECO:0000256" key="1">
    <source>
        <dbReference type="ARBA" id="ARBA00022723"/>
    </source>
</evidence>
<evidence type="ECO:0000313" key="7">
    <source>
        <dbReference type="Proteomes" id="UP000244855"/>
    </source>
</evidence>
<dbReference type="PROSITE" id="PS50089">
    <property type="entry name" value="ZF_RING_2"/>
    <property type="match status" value="1"/>
</dbReference>
<evidence type="ECO:0000256" key="2">
    <source>
        <dbReference type="ARBA" id="ARBA00022771"/>
    </source>
</evidence>
<feature type="domain" description="RING-type" evidence="5">
    <location>
        <begin position="377"/>
        <end position="425"/>
    </location>
</feature>
<evidence type="ECO:0000256" key="3">
    <source>
        <dbReference type="ARBA" id="ARBA00022833"/>
    </source>
</evidence>
<reference evidence="6 7" key="1">
    <citation type="journal article" date="2018" name="Sci. Rep.">
        <title>Comparative genomics provides insights into the lifestyle and reveals functional heterogeneity of dark septate endophytic fungi.</title>
        <authorList>
            <person name="Knapp D.G."/>
            <person name="Nemeth J.B."/>
            <person name="Barry K."/>
            <person name="Hainaut M."/>
            <person name="Henrissat B."/>
            <person name="Johnson J."/>
            <person name="Kuo A."/>
            <person name="Lim J.H.P."/>
            <person name="Lipzen A."/>
            <person name="Nolan M."/>
            <person name="Ohm R.A."/>
            <person name="Tamas L."/>
            <person name="Grigoriev I.V."/>
            <person name="Spatafora J.W."/>
            <person name="Nagy L.G."/>
            <person name="Kovacs G.M."/>
        </authorList>
    </citation>
    <scope>NUCLEOTIDE SEQUENCE [LARGE SCALE GENOMIC DNA]</scope>
    <source>
        <strain evidence="6 7">DSE2036</strain>
    </source>
</reference>
<dbReference type="Pfam" id="PF13639">
    <property type="entry name" value="zf-RING_2"/>
    <property type="match status" value="1"/>
</dbReference>
<dbReference type="SUPFAM" id="SSF57850">
    <property type="entry name" value="RING/U-box"/>
    <property type="match status" value="1"/>
</dbReference>
<dbReference type="Proteomes" id="UP000244855">
    <property type="component" value="Unassembled WGS sequence"/>
</dbReference>
<evidence type="ECO:0000256" key="4">
    <source>
        <dbReference type="PROSITE-ProRule" id="PRU00175"/>
    </source>
</evidence>
<dbReference type="InterPro" id="IPR001841">
    <property type="entry name" value="Znf_RING"/>
</dbReference>
<dbReference type="GO" id="GO:0061630">
    <property type="term" value="F:ubiquitin protein ligase activity"/>
    <property type="evidence" value="ECO:0007669"/>
    <property type="project" value="TreeGrafter"/>
</dbReference>
<sequence length="440" mass="49938">MSVMNLRNPPDTPLPSLTALAYPFRNNIPTILDLFYNLTGVLVLPVEGSTREQIMEHFHNEYNIMLNKLQDEEELGLYRVLHGDENGTLKRHLGDHIAQPYIVPFDIAINAAPSSAEQAGILVPELGMAFNILCYSHVNWGTTPRLRKRDVFYVLREYVHMGLNIADAHLKLHSIAEWEQLDMDQVSILSAQAAWACTARRLTAVNSDIPDGVKHVLAHSNIAMACWRMFTDFSRIFDTQMYSTILGQYPSVVRFLVYKTIVQCAMDPVIDTAGQIRNVVDESFDGVWQLSDPREFPAYYRPFGFPYEMESLDEMYARGEMDIQQASQTQDEPDRPQNAAEAFAGELTLVDFRIEATGALIDPFSVSTRVLDGSGECPICCEDFGNQGEDPCLELECQHRFHASCLDSHLNAAMMNRFVTCPLCRYEICRAREYRVVEEE</sequence>
<dbReference type="PANTHER" id="PTHR45969:SF69">
    <property type="entry name" value="FINGER DOMAIN PROTEIN, PUTATIVE (AFU_ORTHOLOGUE AFUA_3G12190)-RELATED"/>
    <property type="match status" value="1"/>
</dbReference>
<dbReference type="Gene3D" id="3.30.40.10">
    <property type="entry name" value="Zinc/RING finger domain, C3HC4 (zinc finger)"/>
    <property type="match status" value="1"/>
</dbReference>
<dbReference type="InterPro" id="IPR013083">
    <property type="entry name" value="Znf_RING/FYVE/PHD"/>
</dbReference>
<dbReference type="AlphaFoldDB" id="A0A2V1DUX7"/>
<dbReference type="GO" id="GO:0008270">
    <property type="term" value="F:zinc ion binding"/>
    <property type="evidence" value="ECO:0007669"/>
    <property type="project" value="UniProtKB-KW"/>
</dbReference>
<dbReference type="PANTHER" id="PTHR45969">
    <property type="entry name" value="RING ZINC FINGER PROTEIN-RELATED"/>
    <property type="match status" value="1"/>
</dbReference>
<dbReference type="OrthoDB" id="3677589at2759"/>
<dbReference type="SMART" id="SM00184">
    <property type="entry name" value="RING"/>
    <property type="match status" value="1"/>
</dbReference>
<organism evidence="6 7">
    <name type="scientific">Periconia macrospinosa</name>
    <dbReference type="NCBI Taxonomy" id="97972"/>
    <lineage>
        <taxon>Eukaryota</taxon>
        <taxon>Fungi</taxon>
        <taxon>Dikarya</taxon>
        <taxon>Ascomycota</taxon>
        <taxon>Pezizomycotina</taxon>
        <taxon>Dothideomycetes</taxon>
        <taxon>Pleosporomycetidae</taxon>
        <taxon>Pleosporales</taxon>
        <taxon>Massarineae</taxon>
        <taxon>Periconiaceae</taxon>
        <taxon>Periconia</taxon>
    </lineage>
</organism>
<gene>
    <name evidence="6" type="ORF">DM02DRAFT_654043</name>
</gene>
<dbReference type="EMBL" id="KZ805350">
    <property type="protein sequence ID" value="PVI01899.1"/>
    <property type="molecule type" value="Genomic_DNA"/>
</dbReference>